<comment type="caution">
    <text evidence="3">The sequence shown here is derived from an EMBL/GenBank/DDBJ whole genome shotgun (WGS) entry which is preliminary data.</text>
</comment>
<proteinExistence type="predicted"/>
<evidence type="ECO:0000259" key="2">
    <source>
        <dbReference type="Pfam" id="PF00534"/>
    </source>
</evidence>
<gene>
    <name evidence="3" type="ORF">LX99_00670</name>
</gene>
<dbReference type="AlphaFoldDB" id="A0A316HI61"/>
<keyword evidence="1 3" id="KW-0808">Transferase</keyword>
<dbReference type="PANTHER" id="PTHR46401">
    <property type="entry name" value="GLYCOSYLTRANSFERASE WBBK-RELATED"/>
    <property type="match status" value="1"/>
</dbReference>
<keyword evidence="4" id="KW-1185">Reference proteome</keyword>
<dbReference type="SUPFAM" id="SSF53756">
    <property type="entry name" value="UDP-Glycosyltransferase/glycogen phosphorylase"/>
    <property type="match status" value="1"/>
</dbReference>
<evidence type="ECO:0000313" key="4">
    <source>
        <dbReference type="Proteomes" id="UP000245678"/>
    </source>
</evidence>
<dbReference type="RefSeq" id="WP_109606353.1">
    <property type="nucleotide sequence ID" value="NZ_QGHA01000001.1"/>
</dbReference>
<dbReference type="Proteomes" id="UP000245678">
    <property type="component" value="Unassembled WGS sequence"/>
</dbReference>
<evidence type="ECO:0000256" key="1">
    <source>
        <dbReference type="ARBA" id="ARBA00022679"/>
    </source>
</evidence>
<dbReference type="GO" id="GO:0009103">
    <property type="term" value="P:lipopolysaccharide biosynthetic process"/>
    <property type="evidence" value="ECO:0007669"/>
    <property type="project" value="TreeGrafter"/>
</dbReference>
<feature type="domain" description="Glycosyl transferase family 1" evidence="2">
    <location>
        <begin position="233"/>
        <end position="388"/>
    </location>
</feature>
<evidence type="ECO:0000313" key="3">
    <source>
        <dbReference type="EMBL" id="PWK80206.1"/>
    </source>
</evidence>
<reference evidence="3 4" key="1">
    <citation type="submission" date="2018-05" db="EMBL/GenBank/DDBJ databases">
        <title>Genomic Encyclopedia of Archaeal and Bacterial Type Strains, Phase II (KMG-II): from individual species to whole genera.</title>
        <authorList>
            <person name="Goeker M."/>
        </authorList>
    </citation>
    <scope>NUCLEOTIDE SEQUENCE [LARGE SCALE GENOMIC DNA]</scope>
    <source>
        <strain evidence="3 4">DSM 19975</strain>
    </source>
</reference>
<protein>
    <submittedName>
        <fullName evidence="3">Glycosyl transferase family 1</fullName>
    </submittedName>
</protein>
<dbReference type="PANTHER" id="PTHR46401:SF2">
    <property type="entry name" value="GLYCOSYLTRANSFERASE WBBK-RELATED"/>
    <property type="match status" value="1"/>
</dbReference>
<dbReference type="InterPro" id="IPR001296">
    <property type="entry name" value="Glyco_trans_1"/>
</dbReference>
<sequence>MKKIAFIVQRYGVEVNGGAEYHCRVVAEKLNGLFDVEVLTSCAQDYMSWANAYTPGSELINGVKVKRFEVEHPRDMDRFKRAGRRLRQRKRKLHQKLLHFFGQLENFEKMAKIPSRAQNEMSWIEEQGPYLPQLIGFLNTNHDKYDALIFFTYLYYPTAVGISVAPQKSILIPTAHDEPPIYLNFFKSFFLQPKAILYNTQSEKRFVNSLFNNSGIYSDIVGVGIDLPPLIPNNFADELIKQADNFIIYIGRIEVAKACDDLMQRFVKFKKDTNNNVKLVFVGQAFMPITQHPSIIYTGFVDEDVKFNLLKNARALIIPSVLESLSLVTLESMAYGVPVIANEQCAVIRDHIDKSGAGFLYTDQETFNSAIEKAFSADTDIEALSAKAKAYVAENYTWEKVLQKFDNAINYVTGHFSSSTS</sequence>
<name>A0A316HI61_9SPHI</name>
<accession>A0A316HI61</accession>
<dbReference type="Pfam" id="PF00534">
    <property type="entry name" value="Glycos_transf_1"/>
    <property type="match status" value="1"/>
</dbReference>
<organism evidence="3 4">
    <name type="scientific">Mucilaginibacter oryzae</name>
    <dbReference type="NCBI Taxonomy" id="468058"/>
    <lineage>
        <taxon>Bacteria</taxon>
        <taxon>Pseudomonadati</taxon>
        <taxon>Bacteroidota</taxon>
        <taxon>Sphingobacteriia</taxon>
        <taxon>Sphingobacteriales</taxon>
        <taxon>Sphingobacteriaceae</taxon>
        <taxon>Mucilaginibacter</taxon>
    </lineage>
</organism>
<dbReference type="EMBL" id="QGHA01000001">
    <property type="protein sequence ID" value="PWK80206.1"/>
    <property type="molecule type" value="Genomic_DNA"/>
</dbReference>
<dbReference type="CDD" id="cd03801">
    <property type="entry name" value="GT4_PimA-like"/>
    <property type="match status" value="1"/>
</dbReference>
<dbReference type="GO" id="GO:0016757">
    <property type="term" value="F:glycosyltransferase activity"/>
    <property type="evidence" value="ECO:0007669"/>
    <property type="project" value="InterPro"/>
</dbReference>
<dbReference type="Gene3D" id="3.40.50.2000">
    <property type="entry name" value="Glycogen Phosphorylase B"/>
    <property type="match status" value="2"/>
</dbReference>